<gene>
    <name evidence="1" type="ORF">L210DRAFT_985939</name>
</gene>
<reference evidence="1" key="2">
    <citation type="journal article" date="2020" name="Nat. Commun.">
        <title>Large-scale genome sequencing of mycorrhizal fungi provides insights into the early evolution of symbiotic traits.</title>
        <authorList>
            <person name="Miyauchi S."/>
            <person name="Kiss E."/>
            <person name="Kuo A."/>
            <person name="Drula E."/>
            <person name="Kohler A."/>
            <person name="Sanchez-Garcia M."/>
            <person name="Morin E."/>
            <person name="Andreopoulos B."/>
            <person name="Barry K.W."/>
            <person name="Bonito G."/>
            <person name="Buee M."/>
            <person name="Carver A."/>
            <person name="Chen C."/>
            <person name="Cichocki N."/>
            <person name="Clum A."/>
            <person name="Culley D."/>
            <person name="Crous P.W."/>
            <person name="Fauchery L."/>
            <person name="Girlanda M."/>
            <person name="Hayes R.D."/>
            <person name="Keri Z."/>
            <person name="LaButti K."/>
            <person name="Lipzen A."/>
            <person name="Lombard V."/>
            <person name="Magnuson J."/>
            <person name="Maillard F."/>
            <person name="Murat C."/>
            <person name="Nolan M."/>
            <person name="Ohm R.A."/>
            <person name="Pangilinan J."/>
            <person name="Pereira M.F."/>
            <person name="Perotto S."/>
            <person name="Peter M."/>
            <person name="Pfister S."/>
            <person name="Riley R."/>
            <person name="Sitrit Y."/>
            <person name="Stielow J.B."/>
            <person name="Szollosi G."/>
            <person name="Zifcakova L."/>
            <person name="Stursova M."/>
            <person name="Spatafora J.W."/>
            <person name="Tedersoo L."/>
            <person name="Vaario L.M."/>
            <person name="Yamada A."/>
            <person name="Yan M."/>
            <person name="Wang P."/>
            <person name="Xu J."/>
            <person name="Bruns T."/>
            <person name="Baldrian P."/>
            <person name="Vilgalys R."/>
            <person name="Dunand C."/>
            <person name="Henrissat B."/>
            <person name="Grigoriev I.V."/>
            <person name="Hibbett D."/>
            <person name="Nagy L.G."/>
            <person name="Martin F.M."/>
        </authorList>
    </citation>
    <scope>NUCLEOTIDE SEQUENCE</scope>
    <source>
        <strain evidence="1">BED1</strain>
    </source>
</reference>
<evidence type="ECO:0000313" key="1">
    <source>
        <dbReference type="EMBL" id="KAF8436859.1"/>
    </source>
</evidence>
<sequence>MTTQGSEFLKQSIKTSKLQWAGGATDPQKCPAFEAVERFVTPEFLAEMKSAAACAHLSN</sequence>
<name>A0AAD4GCG0_BOLED</name>
<keyword evidence="2" id="KW-1185">Reference proteome</keyword>
<organism evidence="1 2">
    <name type="scientific">Boletus edulis BED1</name>
    <dbReference type="NCBI Taxonomy" id="1328754"/>
    <lineage>
        <taxon>Eukaryota</taxon>
        <taxon>Fungi</taxon>
        <taxon>Dikarya</taxon>
        <taxon>Basidiomycota</taxon>
        <taxon>Agaricomycotina</taxon>
        <taxon>Agaricomycetes</taxon>
        <taxon>Agaricomycetidae</taxon>
        <taxon>Boletales</taxon>
        <taxon>Boletineae</taxon>
        <taxon>Boletaceae</taxon>
        <taxon>Boletoideae</taxon>
        <taxon>Boletus</taxon>
    </lineage>
</organism>
<protein>
    <submittedName>
        <fullName evidence="1">Uncharacterized protein</fullName>
    </submittedName>
</protein>
<dbReference type="EMBL" id="WHUW01000020">
    <property type="protein sequence ID" value="KAF8436859.1"/>
    <property type="molecule type" value="Genomic_DNA"/>
</dbReference>
<proteinExistence type="predicted"/>
<evidence type="ECO:0000313" key="2">
    <source>
        <dbReference type="Proteomes" id="UP001194468"/>
    </source>
</evidence>
<accession>A0AAD4GCG0</accession>
<comment type="caution">
    <text evidence="1">The sequence shown here is derived from an EMBL/GenBank/DDBJ whole genome shotgun (WGS) entry which is preliminary data.</text>
</comment>
<dbReference type="Proteomes" id="UP001194468">
    <property type="component" value="Unassembled WGS sequence"/>
</dbReference>
<reference evidence="1" key="1">
    <citation type="submission" date="2019-10" db="EMBL/GenBank/DDBJ databases">
        <authorList>
            <consortium name="DOE Joint Genome Institute"/>
            <person name="Kuo A."/>
            <person name="Miyauchi S."/>
            <person name="Kiss E."/>
            <person name="Drula E."/>
            <person name="Kohler A."/>
            <person name="Sanchez-Garcia M."/>
            <person name="Andreopoulos B."/>
            <person name="Barry K.W."/>
            <person name="Bonito G."/>
            <person name="Buee M."/>
            <person name="Carver A."/>
            <person name="Chen C."/>
            <person name="Cichocki N."/>
            <person name="Clum A."/>
            <person name="Culley D."/>
            <person name="Crous P.W."/>
            <person name="Fauchery L."/>
            <person name="Girlanda M."/>
            <person name="Hayes R."/>
            <person name="Keri Z."/>
            <person name="LaButti K."/>
            <person name="Lipzen A."/>
            <person name="Lombard V."/>
            <person name="Magnuson J."/>
            <person name="Maillard F."/>
            <person name="Morin E."/>
            <person name="Murat C."/>
            <person name="Nolan M."/>
            <person name="Ohm R."/>
            <person name="Pangilinan J."/>
            <person name="Pereira M."/>
            <person name="Perotto S."/>
            <person name="Peter M."/>
            <person name="Riley R."/>
            <person name="Sitrit Y."/>
            <person name="Stielow B."/>
            <person name="Szollosi G."/>
            <person name="Zifcakova L."/>
            <person name="Stursova M."/>
            <person name="Spatafora J.W."/>
            <person name="Tedersoo L."/>
            <person name="Vaario L.-M."/>
            <person name="Yamada A."/>
            <person name="Yan M."/>
            <person name="Wang P."/>
            <person name="Xu J."/>
            <person name="Bruns T."/>
            <person name="Baldrian P."/>
            <person name="Vilgalys R."/>
            <person name="Henrissat B."/>
            <person name="Grigoriev I.V."/>
            <person name="Hibbett D."/>
            <person name="Nagy L.G."/>
            <person name="Martin F.M."/>
        </authorList>
    </citation>
    <scope>NUCLEOTIDE SEQUENCE</scope>
    <source>
        <strain evidence="1">BED1</strain>
    </source>
</reference>
<dbReference type="AlphaFoldDB" id="A0AAD4GCG0"/>